<dbReference type="AlphaFoldDB" id="A0AAE8SED5"/>
<accession>A0AAE8SED5</accession>
<dbReference type="EMBL" id="ONZP01000070">
    <property type="protein sequence ID" value="SPJ72673.1"/>
    <property type="molecule type" value="Genomic_DNA"/>
</dbReference>
<name>A0AAE8SED5_9HYPO</name>
<protein>
    <submittedName>
        <fullName evidence="1">Uncharacterized protein</fullName>
    </submittedName>
</protein>
<keyword evidence="2" id="KW-1185">Reference proteome</keyword>
<reference evidence="1" key="1">
    <citation type="submission" date="2018-03" db="EMBL/GenBank/DDBJ databases">
        <authorList>
            <person name="Guldener U."/>
        </authorList>
    </citation>
    <scope>NUCLEOTIDE SEQUENCE</scope>
</reference>
<evidence type="ECO:0000313" key="1">
    <source>
        <dbReference type="EMBL" id="SPJ72673.1"/>
    </source>
</evidence>
<dbReference type="Proteomes" id="UP001187734">
    <property type="component" value="Unassembled WGS sequence"/>
</dbReference>
<sequence>MRRISKKVGEVIIRFGIAATSDILKVEAEAESHKNNIRLYKIFCDDLISLRNGSDNTPLRRFLQETTPSSCHRYLMWLYSSTEHNVLNQPAVHEATLHLSSVLDHFVFNGWALWAKEYMPKSKQTSCTKLRGKSSYAINSSYRNITTNQYSEGFYKDVVDNAAGSLAIQQLTLPGDPAQLTLAAVAGKALGAVTLFAKQLYYRRSIVVEKGA</sequence>
<gene>
    <name evidence="1" type="ORF">FTOL_02402</name>
</gene>
<organism evidence="1 2">
    <name type="scientific">Fusarium torulosum</name>
    <dbReference type="NCBI Taxonomy" id="33205"/>
    <lineage>
        <taxon>Eukaryota</taxon>
        <taxon>Fungi</taxon>
        <taxon>Dikarya</taxon>
        <taxon>Ascomycota</taxon>
        <taxon>Pezizomycotina</taxon>
        <taxon>Sordariomycetes</taxon>
        <taxon>Hypocreomycetidae</taxon>
        <taxon>Hypocreales</taxon>
        <taxon>Nectriaceae</taxon>
        <taxon>Fusarium</taxon>
    </lineage>
</organism>
<evidence type="ECO:0000313" key="2">
    <source>
        <dbReference type="Proteomes" id="UP001187734"/>
    </source>
</evidence>
<comment type="caution">
    <text evidence="1">The sequence shown here is derived from an EMBL/GenBank/DDBJ whole genome shotgun (WGS) entry which is preliminary data.</text>
</comment>
<proteinExistence type="predicted"/>